<dbReference type="EMBL" id="JAROCY010000023">
    <property type="protein sequence ID" value="MDF8335206.1"/>
    <property type="molecule type" value="Genomic_DNA"/>
</dbReference>
<evidence type="ECO:0000313" key="3">
    <source>
        <dbReference type="Proteomes" id="UP001222770"/>
    </source>
</evidence>
<accession>A0ABT6CN22</accession>
<gene>
    <name evidence="2" type="ORF">POM99_18535</name>
</gene>
<comment type="caution">
    <text evidence="2">The sequence shown here is derived from an EMBL/GenBank/DDBJ whole genome shotgun (WGS) entry which is preliminary data.</text>
</comment>
<organism evidence="2 3">
    <name type="scientific">Novosphingobium cyanobacteriorum</name>
    <dbReference type="NCBI Taxonomy" id="3024215"/>
    <lineage>
        <taxon>Bacteria</taxon>
        <taxon>Pseudomonadati</taxon>
        <taxon>Pseudomonadota</taxon>
        <taxon>Alphaproteobacteria</taxon>
        <taxon>Sphingomonadales</taxon>
        <taxon>Sphingomonadaceae</taxon>
        <taxon>Novosphingobium</taxon>
    </lineage>
</organism>
<reference evidence="2 3" key="1">
    <citation type="submission" date="2023-03" db="EMBL/GenBank/DDBJ databases">
        <title>Novosphingobium cyanobacteriorum sp. nov., isolated from a eutrophic reservoir during the Microcystis bloom period.</title>
        <authorList>
            <person name="Kang M."/>
            <person name="Le V."/>
            <person name="Ko S.-R."/>
            <person name="Lee S.-A."/>
            <person name="Ahn C.-Y."/>
        </authorList>
    </citation>
    <scope>NUCLEOTIDE SEQUENCE [LARGE SCALE GENOMIC DNA]</scope>
    <source>
        <strain evidence="2 3">HBC54</strain>
    </source>
</reference>
<dbReference type="RefSeq" id="WP_277280110.1">
    <property type="nucleotide sequence ID" value="NZ_JAROCY010000023.1"/>
</dbReference>
<evidence type="ECO:0000256" key="1">
    <source>
        <dbReference type="SAM" id="MobiDB-lite"/>
    </source>
</evidence>
<proteinExistence type="predicted"/>
<dbReference type="Proteomes" id="UP001222770">
    <property type="component" value="Unassembled WGS sequence"/>
</dbReference>
<sequence>MTIEVAQLRITRDLHEAEAALDEALIRQANLLATMVGARRETGVDPFVGQDALMRLVKSQQSMIDAGGELARVHGRLNKVAVEHNGGNDACPSTAEVEEAPLAASQAA</sequence>
<name>A0ABT6CN22_9SPHN</name>
<keyword evidence="3" id="KW-1185">Reference proteome</keyword>
<feature type="region of interest" description="Disordered" evidence="1">
    <location>
        <begin position="86"/>
        <end position="108"/>
    </location>
</feature>
<protein>
    <submittedName>
        <fullName evidence="2">Uncharacterized protein</fullName>
    </submittedName>
</protein>
<evidence type="ECO:0000313" key="2">
    <source>
        <dbReference type="EMBL" id="MDF8335206.1"/>
    </source>
</evidence>